<organism evidence="1 2">
    <name type="scientific">Trifolium medium</name>
    <dbReference type="NCBI Taxonomy" id="97028"/>
    <lineage>
        <taxon>Eukaryota</taxon>
        <taxon>Viridiplantae</taxon>
        <taxon>Streptophyta</taxon>
        <taxon>Embryophyta</taxon>
        <taxon>Tracheophyta</taxon>
        <taxon>Spermatophyta</taxon>
        <taxon>Magnoliopsida</taxon>
        <taxon>eudicotyledons</taxon>
        <taxon>Gunneridae</taxon>
        <taxon>Pentapetalae</taxon>
        <taxon>rosids</taxon>
        <taxon>fabids</taxon>
        <taxon>Fabales</taxon>
        <taxon>Fabaceae</taxon>
        <taxon>Papilionoideae</taxon>
        <taxon>50 kb inversion clade</taxon>
        <taxon>NPAAA clade</taxon>
        <taxon>Hologalegina</taxon>
        <taxon>IRL clade</taxon>
        <taxon>Trifolieae</taxon>
        <taxon>Trifolium</taxon>
    </lineage>
</organism>
<protein>
    <submittedName>
        <fullName evidence="1">Cysteine-rich receptor-like protein kinase</fullName>
    </submittedName>
</protein>
<dbReference type="GO" id="GO:0016301">
    <property type="term" value="F:kinase activity"/>
    <property type="evidence" value="ECO:0007669"/>
    <property type="project" value="UniProtKB-KW"/>
</dbReference>
<proteinExistence type="predicted"/>
<evidence type="ECO:0000313" key="1">
    <source>
        <dbReference type="EMBL" id="MCI45203.1"/>
    </source>
</evidence>
<comment type="caution">
    <text evidence="1">The sequence shown here is derived from an EMBL/GenBank/DDBJ whole genome shotgun (WGS) entry which is preliminary data.</text>
</comment>
<name>A0A392S8D3_9FABA</name>
<reference evidence="1 2" key="1">
    <citation type="journal article" date="2018" name="Front. Plant Sci.">
        <title>Red Clover (Trifolium pratense) and Zigzag Clover (T. medium) - A Picture of Genomic Similarities and Differences.</title>
        <authorList>
            <person name="Dluhosova J."/>
            <person name="Istvanek J."/>
            <person name="Nedelnik J."/>
            <person name="Repkova J."/>
        </authorList>
    </citation>
    <scope>NUCLEOTIDE SEQUENCE [LARGE SCALE GENOMIC DNA]</scope>
    <source>
        <strain evidence="2">cv. 10/8</strain>
        <tissue evidence="1">Leaf</tissue>
    </source>
</reference>
<dbReference type="EMBL" id="LXQA010340743">
    <property type="protein sequence ID" value="MCI45203.1"/>
    <property type="molecule type" value="Genomic_DNA"/>
</dbReference>
<evidence type="ECO:0000313" key="2">
    <source>
        <dbReference type="Proteomes" id="UP000265520"/>
    </source>
</evidence>
<keyword evidence="1" id="KW-0675">Receptor</keyword>
<dbReference type="AlphaFoldDB" id="A0A392S8D3"/>
<keyword evidence="2" id="KW-1185">Reference proteome</keyword>
<keyword evidence="1" id="KW-0418">Kinase</keyword>
<accession>A0A392S8D3</accession>
<keyword evidence="1" id="KW-0808">Transferase</keyword>
<dbReference type="Proteomes" id="UP000265520">
    <property type="component" value="Unassembled WGS sequence"/>
</dbReference>
<dbReference type="PANTHER" id="PTHR36617:SF5">
    <property type="entry name" value="OS05G0421675 PROTEIN"/>
    <property type="match status" value="1"/>
</dbReference>
<sequence>MWYRVLAARYGQETWRLAVGGRCCSVWWREVSRIRDGAGGAGWFRESVERRVGDGVDTHFWTDPWLGGVPLSVQFRRLF</sequence>
<dbReference type="PANTHER" id="PTHR36617">
    <property type="entry name" value="PROTEIN, PUTATIVE-RELATED"/>
    <property type="match status" value="1"/>
</dbReference>
<feature type="non-terminal residue" evidence="1">
    <location>
        <position position="79"/>
    </location>
</feature>